<comment type="caution">
    <text evidence="1">The sequence shown here is derived from an EMBL/GenBank/DDBJ whole genome shotgun (WGS) entry which is preliminary data.</text>
</comment>
<keyword evidence="2" id="KW-1185">Reference proteome</keyword>
<proteinExistence type="predicted"/>
<sequence>MEKRNTLKRRAGEETKPVPQIYNEECSNASNSLETAGHTENVLGRDSCLRMSRSILQNRRTPPDTSSYLDCVGRRCGGCSGCRALSIPISCSQLSLHVPDLTGNALGVSRRL</sequence>
<dbReference type="EMBL" id="JYDQ01000040">
    <property type="protein sequence ID" value="KRY18999.1"/>
    <property type="molecule type" value="Genomic_DNA"/>
</dbReference>
<organism evidence="1 2">
    <name type="scientific">Trichinella patagoniensis</name>
    <dbReference type="NCBI Taxonomy" id="990121"/>
    <lineage>
        <taxon>Eukaryota</taxon>
        <taxon>Metazoa</taxon>
        <taxon>Ecdysozoa</taxon>
        <taxon>Nematoda</taxon>
        <taxon>Enoplea</taxon>
        <taxon>Dorylaimia</taxon>
        <taxon>Trichinellida</taxon>
        <taxon>Trichinellidae</taxon>
        <taxon>Trichinella</taxon>
    </lineage>
</organism>
<evidence type="ECO:0000313" key="2">
    <source>
        <dbReference type="Proteomes" id="UP000054783"/>
    </source>
</evidence>
<gene>
    <name evidence="1" type="ORF">T12_5667</name>
</gene>
<evidence type="ECO:0000313" key="1">
    <source>
        <dbReference type="EMBL" id="KRY18999.1"/>
    </source>
</evidence>
<name>A0A0V1A254_9BILA</name>
<reference evidence="1 2" key="1">
    <citation type="submission" date="2015-01" db="EMBL/GenBank/DDBJ databases">
        <title>Evolution of Trichinella species and genotypes.</title>
        <authorList>
            <person name="Korhonen P.K."/>
            <person name="Edoardo P."/>
            <person name="Giuseppe L.R."/>
            <person name="Gasser R.B."/>
        </authorList>
    </citation>
    <scope>NUCLEOTIDE SEQUENCE [LARGE SCALE GENOMIC DNA]</scope>
    <source>
        <strain evidence="1">ISS2496</strain>
    </source>
</reference>
<protein>
    <submittedName>
        <fullName evidence="1">Uncharacterized protein</fullName>
    </submittedName>
</protein>
<accession>A0A0V1A254</accession>
<dbReference type="AlphaFoldDB" id="A0A0V1A254"/>
<dbReference type="Proteomes" id="UP000054783">
    <property type="component" value="Unassembled WGS sequence"/>
</dbReference>